<evidence type="ECO:0000313" key="2">
    <source>
        <dbReference type="EMBL" id="MCC2165493.1"/>
    </source>
</evidence>
<name>A0AAE3APK2_9FIRM</name>
<evidence type="ECO:0000313" key="3">
    <source>
        <dbReference type="Proteomes" id="UP001198962"/>
    </source>
</evidence>
<evidence type="ECO:0000259" key="1">
    <source>
        <dbReference type="Pfam" id="PF12728"/>
    </source>
</evidence>
<accession>A0AAE3APK2</accession>
<dbReference type="AlphaFoldDB" id="A0AAE3APK2"/>
<dbReference type="RefSeq" id="WP_308451785.1">
    <property type="nucleotide sequence ID" value="NZ_JAJEPU010000038.1"/>
</dbReference>
<dbReference type="Proteomes" id="UP001198962">
    <property type="component" value="Unassembled WGS sequence"/>
</dbReference>
<organism evidence="2 3">
    <name type="scientific">Brotaphodocola catenula</name>
    <dbReference type="NCBI Taxonomy" id="2885361"/>
    <lineage>
        <taxon>Bacteria</taxon>
        <taxon>Bacillati</taxon>
        <taxon>Bacillota</taxon>
        <taxon>Clostridia</taxon>
        <taxon>Lachnospirales</taxon>
        <taxon>Lachnospiraceae</taxon>
        <taxon>Brotaphodocola</taxon>
    </lineage>
</organism>
<reference evidence="2" key="1">
    <citation type="submission" date="2021-10" db="EMBL/GenBank/DDBJ databases">
        <title>Anaerobic single-cell dispensing facilitates the cultivation of human gut bacteria.</title>
        <authorList>
            <person name="Afrizal A."/>
        </authorList>
    </citation>
    <scope>NUCLEOTIDE SEQUENCE</scope>
    <source>
        <strain evidence="2">CLA-AA-H274</strain>
    </source>
</reference>
<sequence>MEYEKKHEIDQRVYSAEDIQVMLGVKRSAAYNFLTKVYKDGKPFLVHKIGTMYRVPKESFDAWLCGNEK</sequence>
<keyword evidence="3" id="KW-1185">Reference proteome</keyword>
<gene>
    <name evidence="2" type="ORF">LKD32_11530</name>
</gene>
<protein>
    <submittedName>
        <fullName evidence="2">Helix-turn-helix domain-containing protein</fullName>
    </submittedName>
</protein>
<comment type="caution">
    <text evidence="2">The sequence shown here is derived from an EMBL/GenBank/DDBJ whole genome shotgun (WGS) entry which is preliminary data.</text>
</comment>
<feature type="domain" description="Helix-turn-helix" evidence="1">
    <location>
        <begin position="13"/>
        <end position="66"/>
    </location>
</feature>
<proteinExistence type="predicted"/>
<dbReference type="EMBL" id="JAJEPU010000038">
    <property type="protein sequence ID" value="MCC2165493.1"/>
    <property type="molecule type" value="Genomic_DNA"/>
</dbReference>
<dbReference type="InterPro" id="IPR041657">
    <property type="entry name" value="HTH_17"/>
</dbReference>
<dbReference type="Pfam" id="PF12728">
    <property type="entry name" value="HTH_17"/>
    <property type="match status" value="1"/>
</dbReference>